<dbReference type="EMBL" id="MLAK01000335">
    <property type="protein sequence ID" value="OHT14651.1"/>
    <property type="molecule type" value="Genomic_DNA"/>
</dbReference>
<gene>
    <name evidence="1" type="ORF">TRFO_14959</name>
</gene>
<organism evidence="1 2">
    <name type="scientific">Tritrichomonas foetus</name>
    <dbReference type="NCBI Taxonomy" id="1144522"/>
    <lineage>
        <taxon>Eukaryota</taxon>
        <taxon>Metamonada</taxon>
        <taxon>Parabasalia</taxon>
        <taxon>Tritrichomonadida</taxon>
        <taxon>Tritrichomonadidae</taxon>
        <taxon>Tritrichomonas</taxon>
    </lineage>
</organism>
<proteinExistence type="predicted"/>
<evidence type="ECO:0000313" key="2">
    <source>
        <dbReference type="Proteomes" id="UP000179807"/>
    </source>
</evidence>
<name>A0A1J4KTR6_9EUKA</name>
<evidence type="ECO:0000313" key="1">
    <source>
        <dbReference type="EMBL" id="OHT14651.1"/>
    </source>
</evidence>
<dbReference type="VEuPathDB" id="TrichDB:TRFO_14959"/>
<dbReference type="Proteomes" id="UP000179807">
    <property type="component" value="Unassembled WGS sequence"/>
</dbReference>
<comment type="caution">
    <text evidence="1">The sequence shown here is derived from an EMBL/GenBank/DDBJ whole genome shotgun (WGS) entry which is preliminary data.</text>
</comment>
<protein>
    <submittedName>
        <fullName evidence="1">Uncharacterized protein</fullName>
    </submittedName>
</protein>
<dbReference type="RefSeq" id="XP_068367787.1">
    <property type="nucleotide sequence ID" value="XM_068498116.1"/>
</dbReference>
<dbReference type="AlphaFoldDB" id="A0A1J4KTR6"/>
<keyword evidence="2" id="KW-1185">Reference proteome</keyword>
<reference evidence="1" key="1">
    <citation type="submission" date="2016-10" db="EMBL/GenBank/DDBJ databases">
        <authorList>
            <person name="Benchimol M."/>
            <person name="Almeida L.G."/>
            <person name="Vasconcelos A.T."/>
            <person name="Perreira-Neves A."/>
            <person name="Rosa I.A."/>
            <person name="Tasca T."/>
            <person name="Bogo M.R."/>
            <person name="de Souza W."/>
        </authorList>
    </citation>
    <scope>NUCLEOTIDE SEQUENCE [LARGE SCALE GENOMIC DNA]</scope>
    <source>
        <strain evidence="1">K</strain>
    </source>
</reference>
<dbReference type="GeneID" id="94832820"/>
<sequence>MLMDEETKKVASFCKFCWNKRVSSEEFTHELQKQFCPDQIQKMAFFFLEELGQDEGESHSLFYYIINIISEDPSIIFADLDLENPRHVIGARRIVEEIGESLFNVLPVYSERSAKSALNALISILKSQSHAEVRRNILKLSNSSYFSILIASGRIFAPEKFKQAQILFKESDPFDGQIFQLPLTQAHLPSALFSKAVHDPHFIDNYRDLFFLFSISPQLMTEQSKISNFISTSVQTSVFVYLLNVYLETPMYYLAHFLTSFVPEHYKGKKTNESDDEILKNILLELYTEEETYKKSGFFTNHEIIHKTLPNGILPTLESAYEFLTRKPDNYNIETIVEDSLKFPSFTKHVTEIYLQKLNDKDIPASVCLTKQMIKIYCDFRITWYTQGILFTVLKAIYEFMKDLTNEESFELVFIFFISIFENCIMMGNNKLNNQCKDFIDTCLDEPLKSLLLNFFSGTNLITTNETLNSNISDDLFEDITETDNNTENDHPINKLMKFLLEVKEKNDFDPQVLIKSPYLLVPAFFWGIKTVHPNSKKLYKIKFPKYRVLKRFFIQLTICHNGNAMKLFEYANFDIMVRFPPINIDEMKALVLFQLSGITDLIESTSKYIQSLFFTWQAWINVYSIEKFIKIILSILVWNDESSTDAIESKHLFHYAGSTLAALCHEDKELMKTAISTIMEFIEEYEGSSKDGYNLASLCILLVISFGSEWHQEFERLLAFRKKLLIDAQEKSMKWSFALQFLVIALYVPEIQKLITIDMFDINFLKFNWQSGIDFFLIQSNIRSSNESTNKSEN</sequence>
<accession>A0A1J4KTR6</accession>